<dbReference type="AlphaFoldDB" id="A0A8S3YD53"/>
<proteinExistence type="predicted"/>
<organism evidence="1 2">
    <name type="scientific">Candidula unifasciata</name>
    <dbReference type="NCBI Taxonomy" id="100452"/>
    <lineage>
        <taxon>Eukaryota</taxon>
        <taxon>Metazoa</taxon>
        <taxon>Spiralia</taxon>
        <taxon>Lophotrochozoa</taxon>
        <taxon>Mollusca</taxon>
        <taxon>Gastropoda</taxon>
        <taxon>Heterobranchia</taxon>
        <taxon>Euthyneura</taxon>
        <taxon>Panpulmonata</taxon>
        <taxon>Eupulmonata</taxon>
        <taxon>Stylommatophora</taxon>
        <taxon>Helicina</taxon>
        <taxon>Helicoidea</taxon>
        <taxon>Geomitridae</taxon>
        <taxon>Candidula</taxon>
    </lineage>
</organism>
<accession>A0A8S3YD53</accession>
<dbReference type="InterPro" id="IPR019265">
    <property type="entry name" value="RTRAF"/>
</dbReference>
<reference evidence="1" key="1">
    <citation type="submission" date="2021-04" db="EMBL/GenBank/DDBJ databases">
        <authorList>
            <consortium name="Molecular Ecology Group"/>
        </authorList>
    </citation>
    <scope>NUCLEOTIDE SEQUENCE</scope>
</reference>
<gene>
    <name evidence="1" type="ORF">CUNI_LOCUS727</name>
</gene>
<evidence type="ECO:0000313" key="1">
    <source>
        <dbReference type="EMBL" id="CAG5115169.1"/>
    </source>
</evidence>
<evidence type="ECO:0000313" key="2">
    <source>
        <dbReference type="Proteomes" id="UP000678393"/>
    </source>
</evidence>
<dbReference type="OrthoDB" id="514167at2759"/>
<dbReference type="Pfam" id="PF10036">
    <property type="entry name" value="RLL"/>
    <property type="match status" value="1"/>
</dbReference>
<dbReference type="EMBL" id="CAJHNH020000083">
    <property type="protein sequence ID" value="CAG5115169.1"/>
    <property type="molecule type" value="Genomic_DNA"/>
</dbReference>
<comment type="caution">
    <text evidence="1">The sequence shown here is derived from an EMBL/GenBank/DDBJ whole genome shotgun (WGS) entry which is preliminary data.</text>
</comment>
<sequence>MFKRKFVALDFPNPESFDITDENKFHYVVLWLEDQKIRHFKIEDREPLRSATGDRWNDALKQYLAQLNCPYDVSDRRALLDWLLAYAVRLEFGDDTEKYKNVTPEKLQQRSSQKPLHSTNPLDNLDFESAEFKAGVTSLAMLLQIPPHHDHIDLLKAVCVLVSEKFSQEALDAAQRQKNVKDEHIPLEKTELGFEAGDYIMTEAAKILRLLHIRDLRDLQTKINSAIVAVQKITADPKTDSRLGKVGF</sequence>
<keyword evidence="2" id="KW-1185">Reference proteome</keyword>
<dbReference type="Proteomes" id="UP000678393">
    <property type="component" value="Unassembled WGS sequence"/>
</dbReference>
<dbReference type="PANTHER" id="PTHR15924">
    <property type="entry name" value="CLE"/>
    <property type="match status" value="1"/>
</dbReference>
<protein>
    <recommendedName>
        <fullName evidence="3">RNA transcription, translation and transport factor protein</fullName>
    </recommendedName>
</protein>
<evidence type="ECO:0008006" key="3">
    <source>
        <dbReference type="Google" id="ProtNLM"/>
    </source>
</evidence>
<name>A0A8S3YD53_9EUPU</name>